<gene>
    <name evidence="11" type="ORF">A5648_02395</name>
</gene>
<feature type="domain" description="Probable transposase IS891/IS1136/IS1341" evidence="8">
    <location>
        <begin position="241"/>
        <end position="353"/>
    </location>
</feature>
<evidence type="ECO:0000256" key="7">
    <source>
        <dbReference type="SAM" id="MobiDB-lite"/>
    </source>
</evidence>
<feature type="domain" description="Cas12f1-like TNB" evidence="9">
    <location>
        <begin position="366"/>
        <end position="432"/>
    </location>
</feature>
<dbReference type="Pfam" id="PF12323">
    <property type="entry name" value="HTH_OrfB_IS605"/>
    <property type="match status" value="1"/>
</dbReference>
<keyword evidence="6" id="KW-0233">DNA recombination</keyword>
<evidence type="ECO:0008006" key="13">
    <source>
        <dbReference type="Google" id="ProtNLM"/>
    </source>
</evidence>
<evidence type="ECO:0000256" key="3">
    <source>
        <dbReference type="ARBA" id="ARBA00022723"/>
    </source>
</evidence>
<protein>
    <recommendedName>
        <fullName evidence="13">Transposase</fullName>
    </recommendedName>
</protein>
<keyword evidence="3" id="KW-0479">Metal-binding</keyword>
<dbReference type="Pfam" id="PF07282">
    <property type="entry name" value="Cas12f1-like_TNB"/>
    <property type="match status" value="1"/>
</dbReference>
<dbReference type="EMBL" id="LZMF01000069">
    <property type="protein sequence ID" value="OBK87897.1"/>
    <property type="molecule type" value="Genomic_DNA"/>
</dbReference>
<dbReference type="Pfam" id="PF01385">
    <property type="entry name" value="OrfB_IS605"/>
    <property type="match status" value="1"/>
</dbReference>
<dbReference type="NCBIfam" id="TIGR01766">
    <property type="entry name" value="IS200/IS605 family accessory protein TnpB-like domain"/>
    <property type="match status" value="1"/>
</dbReference>
<comment type="similarity">
    <text evidence="1">In the C-terminal section; belongs to the transposase 35 family.</text>
</comment>
<evidence type="ECO:0000256" key="6">
    <source>
        <dbReference type="ARBA" id="ARBA00023172"/>
    </source>
</evidence>
<feature type="region of interest" description="Disordered" evidence="7">
    <location>
        <begin position="436"/>
        <end position="488"/>
    </location>
</feature>
<feature type="domain" description="Transposase putative helix-turn-helix" evidence="10">
    <location>
        <begin position="12"/>
        <end position="57"/>
    </location>
</feature>
<evidence type="ECO:0000313" key="12">
    <source>
        <dbReference type="Proteomes" id="UP000093759"/>
    </source>
</evidence>
<dbReference type="GO" id="GO:0046872">
    <property type="term" value="F:metal ion binding"/>
    <property type="evidence" value="ECO:0007669"/>
    <property type="project" value="UniProtKB-KW"/>
</dbReference>
<evidence type="ECO:0000256" key="4">
    <source>
        <dbReference type="ARBA" id="ARBA00022833"/>
    </source>
</evidence>
<evidence type="ECO:0000259" key="8">
    <source>
        <dbReference type="Pfam" id="PF01385"/>
    </source>
</evidence>
<proteinExistence type="inferred from homology"/>
<evidence type="ECO:0000313" key="11">
    <source>
        <dbReference type="EMBL" id="OBK87897.1"/>
    </source>
</evidence>
<dbReference type="AlphaFoldDB" id="A0A1A3TZK6"/>
<reference evidence="12" key="1">
    <citation type="submission" date="2016-06" db="EMBL/GenBank/DDBJ databases">
        <authorList>
            <person name="Sutton G."/>
            <person name="Brinkac L."/>
            <person name="Sanka R."/>
            <person name="Adams M."/>
            <person name="Lau E."/>
            <person name="Garcia-Basteiro A."/>
            <person name="Lopez-Varela E."/>
            <person name="Palencia S."/>
        </authorList>
    </citation>
    <scope>NUCLEOTIDE SEQUENCE [LARGE SCALE GENOMIC DNA]</scope>
    <source>
        <strain evidence="12">1274684.2</strain>
    </source>
</reference>
<dbReference type="Proteomes" id="UP000093759">
    <property type="component" value="Unassembled WGS sequence"/>
</dbReference>
<dbReference type="GO" id="GO:0003677">
    <property type="term" value="F:DNA binding"/>
    <property type="evidence" value="ECO:0007669"/>
    <property type="project" value="UniProtKB-KW"/>
</dbReference>
<accession>A0A1A3TZK6</accession>
<dbReference type="InterPro" id="IPR021027">
    <property type="entry name" value="Transposase_put_HTH"/>
</dbReference>
<organism evidence="11 12">
    <name type="scientific">Mycolicibacter sinensis (strain JDM601)</name>
    <name type="common">Mycobacterium sinense</name>
    <dbReference type="NCBI Taxonomy" id="875328"/>
    <lineage>
        <taxon>Bacteria</taxon>
        <taxon>Bacillati</taxon>
        <taxon>Actinomycetota</taxon>
        <taxon>Actinomycetes</taxon>
        <taxon>Mycobacteriales</taxon>
        <taxon>Mycobacteriaceae</taxon>
        <taxon>Mycolicibacter</taxon>
    </lineage>
</organism>
<keyword evidence="5" id="KW-0238">DNA-binding</keyword>
<keyword evidence="4" id="KW-0862">Zinc</keyword>
<keyword evidence="2" id="KW-0815">Transposition</keyword>
<comment type="caution">
    <text evidence="11">The sequence shown here is derived from an EMBL/GenBank/DDBJ whole genome shotgun (WGS) entry which is preliminary data.</text>
</comment>
<sequence>MLSVAYAMLAVMTRHTTFKFCLDPTVEQIDVLARHAGAARFAFNQCLRMVKTALNDRKSNSNIEVPWTGFDLINVFNAWKKTEAAGRVFTVDAAGVAELDVTGLSWRTEVCQQVFEGAAVDLGKGLKAWSDARAGKRKGRRVGFPRFKKKTRTIPSFRLRNKHPKSRRAAIRVGEDGRPRSLTLPGIGQIAVHDDTRRLRRLLAKDRAEILFATVTEHAGRWWLSLNVEAADIHPAHHHQPRDAADSGGWVGVDRGLSAFVVAATSGGTEVARITDAPKALATGMARQRRLAKSLSRKQKGSHNRSDAAVRLARHHHRIANRRKHFLHQVSNQLVKTHDRLVIEDLNTAGMLTNHRLARSISDAGWTEFARQLIYKQSWRGGQVTVADRWYPSSQLCSICGDRRTDLSLADREFICTAGHCLDRDANAAVNLARWGQTHHHSPRSPDPQAGGRATNARRQDGSDRHPSCAGETSLVEAGTDVHAAPAA</sequence>
<dbReference type="InterPro" id="IPR001959">
    <property type="entry name" value="Transposase"/>
</dbReference>
<name>A0A1A3TZK6_MYCSD</name>
<dbReference type="NCBIfam" id="NF040570">
    <property type="entry name" value="guided_TnpB"/>
    <property type="match status" value="1"/>
</dbReference>
<dbReference type="GO" id="GO:0032196">
    <property type="term" value="P:transposition"/>
    <property type="evidence" value="ECO:0007669"/>
    <property type="project" value="UniProtKB-KW"/>
</dbReference>
<evidence type="ECO:0000259" key="10">
    <source>
        <dbReference type="Pfam" id="PF12323"/>
    </source>
</evidence>
<dbReference type="GO" id="GO:0006310">
    <property type="term" value="P:DNA recombination"/>
    <property type="evidence" value="ECO:0007669"/>
    <property type="project" value="UniProtKB-KW"/>
</dbReference>
<feature type="compositionally biased region" description="Basic and acidic residues" evidence="7">
    <location>
        <begin position="458"/>
        <end position="467"/>
    </location>
</feature>
<evidence type="ECO:0000256" key="1">
    <source>
        <dbReference type="ARBA" id="ARBA00008761"/>
    </source>
</evidence>
<evidence type="ECO:0000259" key="9">
    <source>
        <dbReference type="Pfam" id="PF07282"/>
    </source>
</evidence>
<dbReference type="InterPro" id="IPR010095">
    <property type="entry name" value="Cas12f1-like_TNB"/>
</dbReference>
<evidence type="ECO:0000256" key="2">
    <source>
        <dbReference type="ARBA" id="ARBA00022578"/>
    </source>
</evidence>
<evidence type="ECO:0000256" key="5">
    <source>
        <dbReference type="ARBA" id="ARBA00023125"/>
    </source>
</evidence>